<keyword evidence="12" id="KW-0325">Glycoprotein</keyword>
<dbReference type="PROSITE" id="PS50104">
    <property type="entry name" value="TIR"/>
    <property type="match status" value="1"/>
</dbReference>
<keyword evidence="3" id="KW-0399">Innate immunity</keyword>
<keyword evidence="7" id="KW-0677">Repeat</keyword>
<comment type="subcellular location">
    <subcellularLocation>
        <location evidence="1">Membrane</location>
        <topology evidence="1">Single-pass type I membrane protein</topology>
    </subcellularLocation>
</comment>
<feature type="chain" id="PRO_5028797492" evidence="14">
    <location>
        <begin position="24"/>
        <end position="374"/>
    </location>
</feature>
<dbReference type="SMART" id="SM00255">
    <property type="entry name" value="TIR"/>
    <property type="match status" value="1"/>
</dbReference>
<keyword evidence="6 14" id="KW-0732">Signal</keyword>
<keyword evidence="4" id="KW-0433">Leucine-rich repeat</keyword>
<dbReference type="GO" id="GO:0045087">
    <property type="term" value="P:innate immune response"/>
    <property type="evidence" value="ECO:0007669"/>
    <property type="project" value="UniProtKB-KW"/>
</dbReference>
<evidence type="ECO:0000256" key="7">
    <source>
        <dbReference type="ARBA" id="ARBA00022737"/>
    </source>
</evidence>
<dbReference type="Gene3D" id="3.40.50.10140">
    <property type="entry name" value="Toll/interleukin-1 receptor homology (TIR) domain"/>
    <property type="match status" value="1"/>
</dbReference>
<dbReference type="FunFam" id="3.40.50.10140:FF:000001">
    <property type="entry name" value="Toll-like receptor 2"/>
    <property type="match status" value="1"/>
</dbReference>
<protein>
    <submittedName>
        <fullName evidence="17">Toll-like receptor 4</fullName>
    </submittedName>
</protein>
<evidence type="ECO:0000256" key="9">
    <source>
        <dbReference type="ARBA" id="ARBA00022989"/>
    </source>
</evidence>
<dbReference type="AlphaFoldDB" id="A0A6P7SP87"/>
<name>A0A6P7SP87_9MOLL</name>
<evidence type="ECO:0000256" key="13">
    <source>
        <dbReference type="SAM" id="Phobius"/>
    </source>
</evidence>
<evidence type="ECO:0000256" key="4">
    <source>
        <dbReference type="ARBA" id="ARBA00022614"/>
    </source>
</evidence>
<evidence type="ECO:0000313" key="16">
    <source>
        <dbReference type="Proteomes" id="UP000515154"/>
    </source>
</evidence>
<keyword evidence="5 13" id="KW-0812">Transmembrane</keyword>
<accession>A0A6P7SP87</accession>
<gene>
    <name evidence="17" type="primary">LOC115215178</name>
</gene>
<dbReference type="GO" id="GO:0005886">
    <property type="term" value="C:plasma membrane"/>
    <property type="evidence" value="ECO:0007669"/>
    <property type="project" value="TreeGrafter"/>
</dbReference>
<evidence type="ECO:0000256" key="3">
    <source>
        <dbReference type="ARBA" id="ARBA00022588"/>
    </source>
</evidence>
<dbReference type="PRINTS" id="PR01537">
    <property type="entry name" value="INTRLKN1R1F"/>
</dbReference>
<dbReference type="PANTHER" id="PTHR24365">
    <property type="entry name" value="TOLL-LIKE RECEPTOR"/>
    <property type="match status" value="1"/>
</dbReference>
<dbReference type="PROSITE" id="PS51257">
    <property type="entry name" value="PROKAR_LIPOPROTEIN"/>
    <property type="match status" value="1"/>
</dbReference>
<keyword evidence="16" id="KW-1185">Reference proteome</keyword>
<evidence type="ECO:0000256" key="6">
    <source>
        <dbReference type="ARBA" id="ARBA00022729"/>
    </source>
</evidence>
<comment type="similarity">
    <text evidence="2">Belongs to the Toll-like receptor family.</text>
</comment>
<evidence type="ECO:0000256" key="12">
    <source>
        <dbReference type="ARBA" id="ARBA00023180"/>
    </source>
</evidence>
<keyword evidence="10 13" id="KW-0472">Membrane</keyword>
<dbReference type="KEGG" id="osn:115215178"/>
<dbReference type="Proteomes" id="UP000515154">
    <property type="component" value="Linkage group LG8"/>
</dbReference>
<keyword evidence="11" id="KW-0675">Receptor</keyword>
<dbReference type="InterPro" id="IPR035897">
    <property type="entry name" value="Toll_tir_struct_dom_sf"/>
</dbReference>
<dbReference type="InterPro" id="IPR000157">
    <property type="entry name" value="TIR_dom"/>
</dbReference>
<evidence type="ECO:0000256" key="14">
    <source>
        <dbReference type="SAM" id="SignalP"/>
    </source>
</evidence>
<dbReference type="GO" id="GO:0038023">
    <property type="term" value="F:signaling receptor activity"/>
    <property type="evidence" value="ECO:0007669"/>
    <property type="project" value="TreeGrafter"/>
</dbReference>
<keyword evidence="8" id="KW-0391">Immunity</keyword>
<dbReference type="GO" id="GO:0007165">
    <property type="term" value="P:signal transduction"/>
    <property type="evidence" value="ECO:0007669"/>
    <property type="project" value="InterPro"/>
</dbReference>
<evidence type="ECO:0000256" key="2">
    <source>
        <dbReference type="ARBA" id="ARBA00009634"/>
    </source>
</evidence>
<evidence type="ECO:0000256" key="1">
    <source>
        <dbReference type="ARBA" id="ARBA00004479"/>
    </source>
</evidence>
<sequence length="374" mass="42945">MKEATVLLHIVTLMACLYINASTFVVNNNDNNSKSSNDNNINYDVNNDTKIGTSESSVVSSKPCTLNSSHCRSGETCVIYNRSLQCRKLTAREQYFCYRCKNSLCDFDGDGYMTCHCKPQWTGEHCTKPCLRNCTGDKEYCECPDNFTPTSNSTKQFNDTNQGPVTNHHKSSVTPISTAVAVTVMLLISLGMCLVCTRRFRFSMKFAYYLQPYADKEEKLYDVFISYKSSDTDESWVKNILFPKIEDDMGLKACIHFRDFVPGETISNNIIECIQNSRRTLLVLTNDYIDSEWTRMEYQVAQQEMLKLRHRIIPVILGNFKDLDIKDKNLKYILETVTYLKWPTDPGSTHLQTAFWNNLQKTLRKKCQSKLVSV</sequence>
<keyword evidence="9 13" id="KW-1133">Transmembrane helix</keyword>
<feature type="domain" description="TIR" evidence="15">
    <location>
        <begin position="219"/>
        <end position="363"/>
    </location>
</feature>
<feature type="signal peptide" evidence="14">
    <location>
        <begin position="1"/>
        <end position="23"/>
    </location>
</feature>
<dbReference type="RefSeq" id="XP_029640222.2">
    <property type="nucleotide sequence ID" value="XM_029784362.2"/>
</dbReference>
<dbReference type="SUPFAM" id="SSF52200">
    <property type="entry name" value="Toll/Interleukin receptor TIR domain"/>
    <property type="match status" value="1"/>
</dbReference>
<evidence type="ECO:0000256" key="5">
    <source>
        <dbReference type="ARBA" id="ARBA00022692"/>
    </source>
</evidence>
<evidence type="ECO:0000256" key="10">
    <source>
        <dbReference type="ARBA" id="ARBA00023136"/>
    </source>
</evidence>
<organism evidence="16 17">
    <name type="scientific">Octopus sinensis</name>
    <name type="common">East Asian common octopus</name>
    <dbReference type="NCBI Taxonomy" id="2607531"/>
    <lineage>
        <taxon>Eukaryota</taxon>
        <taxon>Metazoa</taxon>
        <taxon>Spiralia</taxon>
        <taxon>Lophotrochozoa</taxon>
        <taxon>Mollusca</taxon>
        <taxon>Cephalopoda</taxon>
        <taxon>Coleoidea</taxon>
        <taxon>Octopodiformes</taxon>
        <taxon>Octopoda</taxon>
        <taxon>Incirrata</taxon>
        <taxon>Octopodidae</taxon>
        <taxon>Octopus</taxon>
    </lineage>
</organism>
<evidence type="ECO:0000256" key="11">
    <source>
        <dbReference type="ARBA" id="ARBA00023170"/>
    </source>
</evidence>
<proteinExistence type="inferred from homology"/>
<feature type="transmembrane region" description="Helical" evidence="13">
    <location>
        <begin position="176"/>
        <end position="196"/>
    </location>
</feature>
<evidence type="ECO:0000256" key="8">
    <source>
        <dbReference type="ARBA" id="ARBA00022859"/>
    </source>
</evidence>
<evidence type="ECO:0000313" key="17">
    <source>
        <dbReference type="RefSeq" id="XP_029640222.2"/>
    </source>
</evidence>
<dbReference type="Pfam" id="PF01582">
    <property type="entry name" value="TIR"/>
    <property type="match status" value="1"/>
</dbReference>
<dbReference type="PANTHER" id="PTHR24365:SF541">
    <property type="entry name" value="PROTEIN TOLL-RELATED"/>
    <property type="match status" value="1"/>
</dbReference>
<reference evidence="17" key="1">
    <citation type="submission" date="2025-08" db="UniProtKB">
        <authorList>
            <consortium name="RefSeq"/>
        </authorList>
    </citation>
    <scope>IDENTIFICATION</scope>
</reference>
<evidence type="ECO:0000259" key="15">
    <source>
        <dbReference type="PROSITE" id="PS50104"/>
    </source>
</evidence>